<protein>
    <submittedName>
        <fullName evidence="1">DUF1059 domain-containing protein</fullName>
    </submittedName>
</protein>
<keyword evidence="2" id="KW-1185">Reference proteome</keyword>
<accession>A0A8A4Z9D2</accession>
<organism evidence="1 2">
    <name type="scientific">Pengzhenrongella sicca</name>
    <dbReference type="NCBI Taxonomy" id="2819238"/>
    <lineage>
        <taxon>Bacteria</taxon>
        <taxon>Bacillati</taxon>
        <taxon>Actinomycetota</taxon>
        <taxon>Actinomycetes</taxon>
        <taxon>Micrococcales</taxon>
        <taxon>Pengzhenrongella</taxon>
    </lineage>
</organism>
<dbReference type="RefSeq" id="WP_227422718.1">
    <property type="nucleotide sequence ID" value="NZ_CP071868.1"/>
</dbReference>
<dbReference type="AlphaFoldDB" id="A0A8A4Z9D2"/>
<name>A0A8A4Z9D2_9MICO</name>
<gene>
    <name evidence="1" type="ORF">J4E96_14025</name>
</gene>
<evidence type="ECO:0000313" key="1">
    <source>
        <dbReference type="EMBL" id="QTE28482.1"/>
    </source>
</evidence>
<dbReference type="Pfam" id="PF06348">
    <property type="entry name" value="DUF1059"/>
    <property type="match status" value="1"/>
</dbReference>
<sequence>MKRFRCGDVVPGCAWSVEGTEQEILAALVPHALHEHHLTELPAGLVEQVRGAMVPVG</sequence>
<proteinExistence type="predicted"/>
<dbReference type="Proteomes" id="UP000663937">
    <property type="component" value="Chromosome"/>
</dbReference>
<dbReference type="InterPro" id="IPR009409">
    <property type="entry name" value="DUF1059"/>
</dbReference>
<dbReference type="KEGG" id="psic:J4E96_14025"/>
<reference evidence="1" key="1">
    <citation type="submission" date="2021-03" db="EMBL/GenBank/DDBJ databases">
        <title>Pengzhenrongella sicca gen. nov., sp. nov., a new member of suborder Micrococcineae isolated from High-Arctic tundra soil.</title>
        <authorList>
            <person name="Peng F."/>
        </authorList>
    </citation>
    <scope>NUCLEOTIDE SEQUENCE</scope>
    <source>
        <strain evidence="1">LRZ-2</strain>
    </source>
</reference>
<evidence type="ECO:0000313" key="2">
    <source>
        <dbReference type="Proteomes" id="UP000663937"/>
    </source>
</evidence>
<dbReference type="EMBL" id="CP071868">
    <property type="protein sequence ID" value="QTE28482.1"/>
    <property type="molecule type" value="Genomic_DNA"/>
</dbReference>